<keyword evidence="1" id="KW-0175">Coiled coil</keyword>
<accession>A0A0C9MET4</accession>
<evidence type="ECO:0000313" key="4">
    <source>
        <dbReference type="Proteomes" id="UP000053815"/>
    </source>
</evidence>
<name>A0A0C9MET4_9FUNG</name>
<keyword evidence="4" id="KW-1185">Reference proteome</keyword>
<dbReference type="InterPro" id="IPR001087">
    <property type="entry name" value="GDSL"/>
</dbReference>
<dbReference type="Gene3D" id="3.40.50.1110">
    <property type="entry name" value="SGNH hydrolase"/>
    <property type="match status" value="1"/>
</dbReference>
<feature type="coiled-coil region" evidence="1">
    <location>
        <begin position="319"/>
        <end position="346"/>
    </location>
</feature>
<dbReference type="PANTHER" id="PTHR21325">
    <property type="entry name" value="PHOSPHOLIPASE B, PLB1"/>
    <property type="match status" value="1"/>
</dbReference>
<evidence type="ECO:0000256" key="1">
    <source>
        <dbReference type="SAM" id="Coils"/>
    </source>
</evidence>
<dbReference type="PROSITE" id="PS01098">
    <property type="entry name" value="LIPASE_GDSL_SER"/>
    <property type="match status" value="1"/>
</dbReference>
<dbReference type="PANTHER" id="PTHR21325:SF31">
    <property type="entry name" value="GH22081P-RELATED"/>
    <property type="match status" value="1"/>
</dbReference>
<gene>
    <name evidence="3" type="ORF">MAM1_0101d05259</name>
</gene>
<protein>
    <submittedName>
        <fullName evidence="3">Phospholipase a2</fullName>
    </submittedName>
</protein>
<dbReference type="GO" id="GO:0004620">
    <property type="term" value="F:phospholipase activity"/>
    <property type="evidence" value="ECO:0007669"/>
    <property type="project" value="InterPro"/>
</dbReference>
<dbReference type="InterPro" id="IPR038885">
    <property type="entry name" value="PLB1"/>
</dbReference>
<dbReference type="EMBL" id="DF836390">
    <property type="protein sequence ID" value="GAN05784.1"/>
    <property type="molecule type" value="Genomic_DNA"/>
</dbReference>
<keyword evidence="2" id="KW-0732">Signal</keyword>
<organism evidence="3">
    <name type="scientific">Mucor ambiguus</name>
    <dbReference type="NCBI Taxonomy" id="91626"/>
    <lineage>
        <taxon>Eukaryota</taxon>
        <taxon>Fungi</taxon>
        <taxon>Fungi incertae sedis</taxon>
        <taxon>Mucoromycota</taxon>
        <taxon>Mucoromycotina</taxon>
        <taxon>Mucoromycetes</taxon>
        <taxon>Mucorales</taxon>
        <taxon>Mucorineae</taxon>
        <taxon>Mucoraceae</taxon>
        <taxon>Mucor</taxon>
    </lineage>
</organism>
<evidence type="ECO:0000313" key="3">
    <source>
        <dbReference type="EMBL" id="GAN05784.1"/>
    </source>
</evidence>
<evidence type="ECO:0000256" key="2">
    <source>
        <dbReference type="SAM" id="SignalP"/>
    </source>
</evidence>
<dbReference type="Proteomes" id="UP000053815">
    <property type="component" value="Unassembled WGS sequence"/>
</dbReference>
<dbReference type="Pfam" id="PF00657">
    <property type="entry name" value="Lipase_GDSL"/>
    <property type="match status" value="1"/>
</dbReference>
<dbReference type="SUPFAM" id="SSF52266">
    <property type="entry name" value="SGNH hydrolase"/>
    <property type="match status" value="1"/>
</dbReference>
<dbReference type="InterPro" id="IPR036514">
    <property type="entry name" value="SGNH_hydro_sf"/>
</dbReference>
<dbReference type="STRING" id="91626.A0A0C9MET4"/>
<feature type="signal peptide" evidence="2">
    <location>
        <begin position="1"/>
        <end position="27"/>
    </location>
</feature>
<dbReference type="InterPro" id="IPR008265">
    <property type="entry name" value="Lipase_GDSL_AS"/>
</dbReference>
<dbReference type="AlphaFoldDB" id="A0A0C9MET4"/>
<feature type="chain" id="PRO_5002209317" evidence="2">
    <location>
        <begin position="28"/>
        <end position="422"/>
    </location>
</feature>
<dbReference type="GO" id="GO:0006644">
    <property type="term" value="P:phospholipid metabolic process"/>
    <property type="evidence" value="ECO:0007669"/>
    <property type="project" value="TreeGrafter"/>
</dbReference>
<reference evidence="3" key="1">
    <citation type="submission" date="2014-09" db="EMBL/GenBank/DDBJ databases">
        <title>Draft genome sequence of an oleaginous Mucoromycotina fungus Mucor ambiguus NBRC6742.</title>
        <authorList>
            <person name="Takeda I."/>
            <person name="Yamane N."/>
            <person name="Morita T."/>
            <person name="Tamano K."/>
            <person name="Machida M."/>
            <person name="Baker S."/>
            <person name="Koike H."/>
        </authorList>
    </citation>
    <scope>NUCLEOTIDE SEQUENCE</scope>
    <source>
        <strain evidence="3">NBRC 6742</strain>
    </source>
</reference>
<sequence>MQSAKLIHILFYVALLSSATVKQSVFAFQSDNPREQHVFQQQQQQAISNSILSPFSYEWIQLLEQFHNTLGHRNTSKDDDACLFPVPAFDCEPFIWHDAILHRDAYHLRPNDIKAVIAIGDSISAGFGMISGKYLSSDSIFSRKHRKVFSVGGDKGEYTIPNYLAAWTNAPNKGPPTGYTLPLSRGKQLDNAVSGSKTQELDDQISRLVHLLKAEKYKDIRDEWKLITLFIGANNVCVLCEPPMTTLPGLAEADVFEENVRQALTRIKDQVPKSFVNLVALFNVSSVYEASRGDPYCEFVLDPSHMVICSCIQGDEKQRRAADRVVNEYNLRLEKLEQEFKQQDTMQFGLSYQPGFKEFPIAKYKQSYFSGVDCFHPNKCANQLMSILLWNNMFSNKQDKKKEYDVETLEFVCPSPANPYIQ</sequence>
<proteinExistence type="predicted"/>
<dbReference type="OrthoDB" id="10265800at2759"/>